<keyword evidence="3" id="KW-1185">Reference proteome</keyword>
<dbReference type="RefSeq" id="WP_143133699.1">
    <property type="nucleotide sequence ID" value="NZ_BOMT01000034.1"/>
</dbReference>
<evidence type="ECO:0000256" key="1">
    <source>
        <dbReference type="SAM" id="Phobius"/>
    </source>
</evidence>
<accession>A0A1I2E482</accession>
<dbReference type="GO" id="GO:0008233">
    <property type="term" value="F:peptidase activity"/>
    <property type="evidence" value="ECO:0007669"/>
    <property type="project" value="UniProtKB-KW"/>
</dbReference>
<keyword evidence="1" id="KW-0812">Transmembrane</keyword>
<feature type="transmembrane region" description="Helical" evidence="1">
    <location>
        <begin position="149"/>
        <end position="173"/>
    </location>
</feature>
<dbReference type="STRING" id="35752.SAMN05421541_104145"/>
<dbReference type="EMBL" id="FONV01000004">
    <property type="protein sequence ID" value="SFE87040.1"/>
    <property type="molecule type" value="Genomic_DNA"/>
</dbReference>
<keyword evidence="1" id="KW-0472">Membrane</keyword>
<organism evidence="2 3">
    <name type="scientific">Actinoplanes philippinensis</name>
    <dbReference type="NCBI Taxonomy" id="35752"/>
    <lineage>
        <taxon>Bacteria</taxon>
        <taxon>Bacillati</taxon>
        <taxon>Actinomycetota</taxon>
        <taxon>Actinomycetes</taxon>
        <taxon>Micromonosporales</taxon>
        <taxon>Micromonosporaceae</taxon>
        <taxon>Actinoplanes</taxon>
    </lineage>
</organism>
<keyword evidence="1" id="KW-1133">Transmembrane helix</keyword>
<dbReference type="InterPro" id="IPR036628">
    <property type="entry name" value="Clp_N_dom_sf"/>
</dbReference>
<dbReference type="Gene3D" id="1.10.1780.10">
    <property type="entry name" value="Clp, N-terminal domain"/>
    <property type="match status" value="1"/>
</dbReference>
<keyword evidence="2" id="KW-0645">Protease</keyword>
<evidence type="ECO:0000313" key="2">
    <source>
        <dbReference type="EMBL" id="SFE87040.1"/>
    </source>
</evidence>
<dbReference type="GO" id="GO:0006508">
    <property type="term" value="P:proteolysis"/>
    <property type="evidence" value="ECO:0007669"/>
    <property type="project" value="UniProtKB-KW"/>
</dbReference>
<feature type="transmembrane region" description="Helical" evidence="1">
    <location>
        <begin position="179"/>
        <end position="199"/>
    </location>
</feature>
<sequence>MEMTDQARQALVLAAGTAHGLGEQPVDSYHLLIGLAEAEGGARHALDLDPARLRAVDRPAGLATAKTVVDRARAAVGDRTTTSELLLAVLEVDAAAVAVLRDAGVDPEALRAAAAGHDTCCGERGDGDVRAAVAEVIADVRELPGRGPAVVRTIVGLVPYLVLYVVVLAVAWKTSGPELILVVAAAAVLLRLATAGLVARGRLGREVAGLPAVQFRAGELRPLLDRLELRELTILLHPSVTVDRCYRWGRRGWVILSAPVAAHPDTLRFVLWHEMAHLARRDGPIRGMRATLLIALGTAAVLSFDVRAILVAVVGGLLVTSAGHWWQEISCDRLAVARTGPGGIQEWVDVFQPSSVRGLLTHPPAAWRTRIARTAPAAPGSTA</sequence>
<keyword evidence="2" id="KW-0378">Hydrolase</keyword>
<protein>
    <submittedName>
        <fullName evidence="2">Zn-dependent protease with chaperone function</fullName>
    </submittedName>
</protein>
<proteinExistence type="predicted"/>
<evidence type="ECO:0000313" key="3">
    <source>
        <dbReference type="Proteomes" id="UP000199645"/>
    </source>
</evidence>
<name>A0A1I2E482_9ACTN</name>
<reference evidence="2 3" key="1">
    <citation type="submission" date="2016-10" db="EMBL/GenBank/DDBJ databases">
        <authorList>
            <person name="de Groot N.N."/>
        </authorList>
    </citation>
    <scope>NUCLEOTIDE SEQUENCE [LARGE SCALE GENOMIC DNA]</scope>
    <source>
        <strain evidence="2 3">DSM 43019</strain>
    </source>
</reference>
<dbReference type="SUPFAM" id="SSF81923">
    <property type="entry name" value="Double Clp-N motif"/>
    <property type="match status" value="1"/>
</dbReference>
<dbReference type="Proteomes" id="UP000199645">
    <property type="component" value="Unassembled WGS sequence"/>
</dbReference>
<dbReference type="OrthoDB" id="4889053at2"/>
<gene>
    <name evidence="2" type="ORF">SAMN05421541_104145</name>
</gene>
<dbReference type="AlphaFoldDB" id="A0A1I2E482"/>